<dbReference type="EMBL" id="NVOI01000096">
    <property type="protein sequence ID" value="PGG86349.1"/>
    <property type="molecule type" value="Genomic_DNA"/>
</dbReference>
<proteinExistence type="predicted"/>
<sequence length="70" mass="8545">MFALSIFSVLVIMIVFRTLDRYRDKKQKMIFQLIDKYQIYKADDGRQLYELSMEDLLNLLNKQNSNFNRF</sequence>
<protein>
    <submittedName>
        <fullName evidence="1">Uncharacterized protein</fullName>
    </submittedName>
</protein>
<dbReference type="InterPro" id="IPR025072">
    <property type="entry name" value="Fur_reg_FbpA"/>
</dbReference>
<comment type="caution">
    <text evidence="1">The sequence shown here is derived from an EMBL/GenBank/DDBJ whole genome shotgun (WGS) entry which is preliminary data.</text>
</comment>
<dbReference type="AlphaFoldDB" id="A0A2B5CUW3"/>
<dbReference type="Pfam" id="PF13076">
    <property type="entry name" value="Fur_reg_FbpA"/>
    <property type="match status" value="1"/>
</dbReference>
<evidence type="ECO:0000313" key="1">
    <source>
        <dbReference type="EMBL" id="PGG86349.1"/>
    </source>
</evidence>
<accession>A0A2B5CUW3</accession>
<dbReference type="Proteomes" id="UP000225320">
    <property type="component" value="Unassembled WGS sequence"/>
</dbReference>
<gene>
    <name evidence="1" type="ORF">CON73_23620</name>
</gene>
<reference evidence="1 2" key="1">
    <citation type="submission" date="2017-09" db="EMBL/GenBank/DDBJ databases">
        <title>Large-scale bioinformatics analysis of Bacillus genomes uncovers conserved roles of natural products in bacterial physiology.</title>
        <authorList>
            <consortium name="Agbiome Team Llc"/>
            <person name="Bleich R.M."/>
            <person name="Grubbs K.J."/>
            <person name="Santa Maria K.C."/>
            <person name="Allen S.E."/>
            <person name="Farag S."/>
            <person name="Shank E.A."/>
            <person name="Bowers A."/>
        </authorList>
    </citation>
    <scope>NUCLEOTIDE SEQUENCE [LARGE SCALE GENOMIC DNA]</scope>
    <source>
        <strain evidence="1 2">AFS094862</strain>
    </source>
</reference>
<name>A0A2B5CUW3_9BACI</name>
<evidence type="ECO:0000313" key="2">
    <source>
        <dbReference type="Proteomes" id="UP000225320"/>
    </source>
</evidence>
<organism evidence="1 2">
    <name type="scientific">Bacillus toyonensis</name>
    <dbReference type="NCBI Taxonomy" id="155322"/>
    <lineage>
        <taxon>Bacteria</taxon>
        <taxon>Bacillati</taxon>
        <taxon>Bacillota</taxon>
        <taxon>Bacilli</taxon>
        <taxon>Bacillales</taxon>
        <taxon>Bacillaceae</taxon>
        <taxon>Bacillus</taxon>
        <taxon>Bacillus cereus group</taxon>
    </lineage>
</organism>